<dbReference type="EMBL" id="SDAM02001846">
    <property type="protein sequence ID" value="KAH6821804.1"/>
    <property type="molecule type" value="Genomic_DNA"/>
</dbReference>
<evidence type="ECO:0000256" key="3">
    <source>
        <dbReference type="SAM" id="Coils"/>
    </source>
</evidence>
<evidence type="ECO:0000313" key="4">
    <source>
        <dbReference type="EMBL" id="KAH6821804.1"/>
    </source>
</evidence>
<dbReference type="Proteomes" id="UP001190926">
    <property type="component" value="Unassembled WGS sequence"/>
</dbReference>
<organism evidence="4 5">
    <name type="scientific">Perilla frutescens var. hirtella</name>
    <name type="common">Perilla citriodora</name>
    <name type="synonym">Perilla setoyensis</name>
    <dbReference type="NCBI Taxonomy" id="608512"/>
    <lineage>
        <taxon>Eukaryota</taxon>
        <taxon>Viridiplantae</taxon>
        <taxon>Streptophyta</taxon>
        <taxon>Embryophyta</taxon>
        <taxon>Tracheophyta</taxon>
        <taxon>Spermatophyta</taxon>
        <taxon>Magnoliopsida</taxon>
        <taxon>eudicotyledons</taxon>
        <taxon>Gunneridae</taxon>
        <taxon>Pentapetalae</taxon>
        <taxon>asterids</taxon>
        <taxon>lamiids</taxon>
        <taxon>Lamiales</taxon>
        <taxon>Lamiaceae</taxon>
        <taxon>Nepetoideae</taxon>
        <taxon>Elsholtzieae</taxon>
        <taxon>Perilla</taxon>
    </lineage>
</organism>
<dbReference type="AlphaFoldDB" id="A0AAD4IUM1"/>
<keyword evidence="2 3" id="KW-0175">Coiled coil</keyword>
<feature type="coiled-coil region" evidence="3">
    <location>
        <begin position="56"/>
        <end position="107"/>
    </location>
</feature>
<comment type="similarity">
    <text evidence="1">Belongs to the WEB family.</text>
</comment>
<dbReference type="PANTHER" id="PTHR32054:SF9">
    <property type="entry name" value="OS04G0116200 PROTEIN"/>
    <property type="match status" value="1"/>
</dbReference>
<evidence type="ECO:0000256" key="2">
    <source>
        <dbReference type="ARBA" id="ARBA00023054"/>
    </source>
</evidence>
<evidence type="ECO:0000256" key="1">
    <source>
        <dbReference type="ARBA" id="ARBA00005485"/>
    </source>
</evidence>
<keyword evidence="5" id="KW-1185">Reference proteome</keyword>
<sequence length="183" mass="21125">MLQDSHISAMEGGEEMRKAEIDTTAPFRSVKEAVMMFGETVLGAEVYGTNLKQMQNETIIVDYDELEEAKQTLRRAREESIQMATSLFFLQQELQQTKTELQRLKGHEFDSNGQQMEFQKKKYVTFADPPCIERVITPNPRAHVEPAGLRRQASIGKKKMKQLIPLIKRIFFRKRESSGIMLQ</sequence>
<dbReference type="GO" id="GO:0005829">
    <property type="term" value="C:cytosol"/>
    <property type="evidence" value="ECO:0007669"/>
    <property type="project" value="TreeGrafter"/>
</dbReference>
<protein>
    <submittedName>
        <fullName evidence="4">WEB family protein</fullName>
    </submittedName>
</protein>
<gene>
    <name evidence="4" type="ORF">C2S53_020765</name>
</gene>
<name>A0AAD4IUM1_PERFH</name>
<dbReference type="GO" id="GO:0009903">
    <property type="term" value="P:chloroplast avoidance movement"/>
    <property type="evidence" value="ECO:0007669"/>
    <property type="project" value="TreeGrafter"/>
</dbReference>
<reference evidence="4 5" key="1">
    <citation type="journal article" date="2021" name="Nat. Commun.">
        <title>Incipient diploidization of the medicinal plant Perilla within 10,000 years.</title>
        <authorList>
            <person name="Zhang Y."/>
            <person name="Shen Q."/>
            <person name="Leng L."/>
            <person name="Zhang D."/>
            <person name="Chen S."/>
            <person name="Shi Y."/>
            <person name="Ning Z."/>
            <person name="Chen S."/>
        </authorList>
    </citation>
    <scope>NUCLEOTIDE SEQUENCE [LARGE SCALE GENOMIC DNA]</scope>
    <source>
        <strain evidence="5">cv. PC099</strain>
    </source>
</reference>
<evidence type="ECO:0000313" key="5">
    <source>
        <dbReference type="Proteomes" id="UP001190926"/>
    </source>
</evidence>
<accession>A0AAD4IUM1</accession>
<comment type="caution">
    <text evidence="4">The sequence shown here is derived from an EMBL/GenBank/DDBJ whole genome shotgun (WGS) entry which is preliminary data.</text>
</comment>
<dbReference type="PANTHER" id="PTHR32054">
    <property type="entry name" value="HEAVY CHAIN, PUTATIVE, EXPRESSED-RELATED-RELATED"/>
    <property type="match status" value="1"/>
</dbReference>
<proteinExistence type="inferred from homology"/>
<dbReference type="GO" id="GO:0009904">
    <property type="term" value="P:chloroplast accumulation movement"/>
    <property type="evidence" value="ECO:0007669"/>
    <property type="project" value="TreeGrafter"/>
</dbReference>